<dbReference type="Proteomes" id="UP001497516">
    <property type="component" value="Chromosome 3"/>
</dbReference>
<dbReference type="InterPro" id="IPR034086">
    <property type="entry name" value="PMEI_plant"/>
</dbReference>
<dbReference type="InterPro" id="IPR052421">
    <property type="entry name" value="PCW_Enzyme_Inhibitor"/>
</dbReference>
<evidence type="ECO:0000256" key="4">
    <source>
        <dbReference type="SAM" id="SignalP"/>
    </source>
</evidence>
<feature type="signal peptide" evidence="4">
    <location>
        <begin position="1"/>
        <end position="27"/>
    </location>
</feature>
<dbReference type="Pfam" id="PF04043">
    <property type="entry name" value="PMEI"/>
    <property type="match status" value="1"/>
</dbReference>
<dbReference type="PANTHER" id="PTHR36710:SF4">
    <property type="entry name" value="PLANT INVERTASE_PECTIN METHYLESTERASE INHIBITOR SUPERFAMILY PROTEIN"/>
    <property type="match status" value="1"/>
</dbReference>
<dbReference type="Gene3D" id="1.20.140.40">
    <property type="entry name" value="Invertase/pectin methylesterase inhibitor family protein"/>
    <property type="match status" value="1"/>
</dbReference>
<proteinExistence type="inferred from homology"/>
<keyword evidence="1 4" id="KW-0732">Signal</keyword>
<dbReference type="EMBL" id="OZ034816">
    <property type="protein sequence ID" value="CAL1377859.1"/>
    <property type="molecule type" value="Genomic_DNA"/>
</dbReference>
<name>A0AAV2DWF6_9ROSI</name>
<evidence type="ECO:0000313" key="6">
    <source>
        <dbReference type="EMBL" id="CAL1377859.1"/>
    </source>
</evidence>
<gene>
    <name evidence="6" type="ORF">LTRI10_LOCUS19480</name>
</gene>
<evidence type="ECO:0000256" key="1">
    <source>
        <dbReference type="ARBA" id="ARBA00022729"/>
    </source>
</evidence>
<evidence type="ECO:0000259" key="5">
    <source>
        <dbReference type="SMART" id="SM00856"/>
    </source>
</evidence>
<keyword evidence="2" id="KW-1015">Disulfide bond</keyword>
<dbReference type="PANTHER" id="PTHR36710">
    <property type="entry name" value="PECTINESTERASE INHIBITOR-LIKE"/>
    <property type="match status" value="1"/>
</dbReference>
<dbReference type="AlphaFoldDB" id="A0AAV2DWF6"/>
<feature type="chain" id="PRO_5043573043" description="Pectinesterase inhibitor domain-containing protein" evidence="4">
    <location>
        <begin position="28"/>
        <end position="186"/>
    </location>
</feature>
<keyword evidence="7" id="KW-1185">Reference proteome</keyword>
<dbReference type="GO" id="GO:0046910">
    <property type="term" value="F:pectinesterase inhibitor activity"/>
    <property type="evidence" value="ECO:0007669"/>
    <property type="project" value="InterPro"/>
</dbReference>
<feature type="domain" description="Pectinesterase inhibitor" evidence="5">
    <location>
        <begin position="33"/>
        <end position="177"/>
    </location>
</feature>
<accession>A0AAV2DWF6</accession>
<dbReference type="SUPFAM" id="SSF101148">
    <property type="entry name" value="Plant invertase/pectin methylesterase inhibitor"/>
    <property type="match status" value="1"/>
</dbReference>
<dbReference type="CDD" id="cd15797">
    <property type="entry name" value="PMEI"/>
    <property type="match status" value="1"/>
</dbReference>
<dbReference type="NCBIfam" id="TIGR01614">
    <property type="entry name" value="PME_inhib"/>
    <property type="match status" value="1"/>
</dbReference>
<evidence type="ECO:0000256" key="3">
    <source>
        <dbReference type="ARBA" id="ARBA00038471"/>
    </source>
</evidence>
<organism evidence="6 7">
    <name type="scientific">Linum trigynum</name>
    <dbReference type="NCBI Taxonomy" id="586398"/>
    <lineage>
        <taxon>Eukaryota</taxon>
        <taxon>Viridiplantae</taxon>
        <taxon>Streptophyta</taxon>
        <taxon>Embryophyta</taxon>
        <taxon>Tracheophyta</taxon>
        <taxon>Spermatophyta</taxon>
        <taxon>Magnoliopsida</taxon>
        <taxon>eudicotyledons</taxon>
        <taxon>Gunneridae</taxon>
        <taxon>Pentapetalae</taxon>
        <taxon>rosids</taxon>
        <taxon>fabids</taxon>
        <taxon>Malpighiales</taxon>
        <taxon>Linaceae</taxon>
        <taxon>Linum</taxon>
    </lineage>
</organism>
<evidence type="ECO:0000313" key="7">
    <source>
        <dbReference type="Proteomes" id="UP001497516"/>
    </source>
</evidence>
<dbReference type="InterPro" id="IPR006501">
    <property type="entry name" value="Pectinesterase_inhib_dom"/>
</dbReference>
<comment type="similarity">
    <text evidence="3">Belongs to the PMEI family.</text>
</comment>
<dbReference type="InterPro" id="IPR035513">
    <property type="entry name" value="Invertase/methylesterase_inhib"/>
</dbReference>
<dbReference type="FunFam" id="1.20.140.40:FF:000008">
    <property type="entry name" value="Invertase/pectin methylesterase inhibitor family protein"/>
    <property type="match status" value="1"/>
</dbReference>
<dbReference type="SMART" id="SM00856">
    <property type="entry name" value="PMEI"/>
    <property type="match status" value="1"/>
</dbReference>
<sequence length="186" mass="19926">MAVFNKSLFSLFSVLLIIFCAFRLSAASFRVELAPSQVAALCKESINHTFCFDFLNSTAGIPAADLLGAGKITLKVGHDKAQDARKCVKALLAQTTDPKLKESYKTCLENYGDATDAISAAKASLVAKDYATANIKISAAQTDADTCDDEVKGLPAAAELGERNRYLFNLLNIGLLITNKLGGFHE</sequence>
<reference evidence="6 7" key="1">
    <citation type="submission" date="2024-04" db="EMBL/GenBank/DDBJ databases">
        <authorList>
            <person name="Fracassetti M."/>
        </authorList>
    </citation>
    <scope>NUCLEOTIDE SEQUENCE [LARGE SCALE GENOMIC DNA]</scope>
</reference>
<evidence type="ECO:0000256" key="2">
    <source>
        <dbReference type="ARBA" id="ARBA00023157"/>
    </source>
</evidence>
<protein>
    <recommendedName>
        <fullName evidence="5">Pectinesterase inhibitor domain-containing protein</fullName>
    </recommendedName>
</protein>